<dbReference type="Proteomes" id="UP000481339">
    <property type="component" value="Unassembled WGS sequence"/>
</dbReference>
<protein>
    <submittedName>
        <fullName evidence="1">Uncharacterized protein</fullName>
    </submittedName>
</protein>
<dbReference type="EMBL" id="WBKA01000003">
    <property type="protein sequence ID" value="KAB1632258.1"/>
    <property type="molecule type" value="Genomic_DNA"/>
</dbReference>
<gene>
    <name evidence="1" type="ORF">F8O02_04370</name>
</gene>
<sequence length="122" mass="13502">MTKDDIDRGHVGACFPSRDVLDICRTPSAASLTATSGDGGRSGVQEREVVMSSSANVIAVAPHRLRAARHRAGRRLARRVVTPLGSAHLLRRAPSDPFGILWQVIYPDGTRRIWREHQLRAW</sequence>
<comment type="caution">
    <text evidence="1">The sequence shown here is derived from an EMBL/GenBank/DDBJ whole genome shotgun (WGS) entry which is preliminary data.</text>
</comment>
<dbReference type="AlphaFoldDB" id="A0A7C8BU57"/>
<reference evidence="1 2" key="1">
    <citation type="submission" date="2019-09" db="EMBL/GenBank/DDBJ databases">
        <title>Phylogeny of genus Pseudoclavibacter and closely related genus.</title>
        <authorList>
            <person name="Li Y."/>
        </authorList>
    </citation>
    <scope>NUCLEOTIDE SEQUENCE [LARGE SCALE GENOMIC DNA]</scope>
    <source>
        <strain evidence="1 2">JCM 16921</strain>
    </source>
</reference>
<keyword evidence="2" id="KW-1185">Reference proteome</keyword>
<proteinExistence type="predicted"/>
<name>A0A7C8BU57_9MICO</name>
<evidence type="ECO:0000313" key="1">
    <source>
        <dbReference type="EMBL" id="KAB1632258.1"/>
    </source>
</evidence>
<accession>A0A7C8BU57</accession>
<dbReference type="RefSeq" id="WP_158036036.1">
    <property type="nucleotide sequence ID" value="NZ_BAAAZV010000017.1"/>
</dbReference>
<organism evidence="1 2">
    <name type="scientific">Pseudoclavibacter caeni</name>
    <dbReference type="NCBI Taxonomy" id="908846"/>
    <lineage>
        <taxon>Bacteria</taxon>
        <taxon>Bacillati</taxon>
        <taxon>Actinomycetota</taxon>
        <taxon>Actinomycetes</taxon>
        <taxon>Micrococcales</taxon>
        <taxon>Microbacteriaceae</taxon>
        <taxon>Pseudoclavibacter</taxon>
    </lineage>
</organism>
<evidence type="ECO:0000313" key="2">
    <source>
        <dbReference type="Proteomes" id="UP000481339"/>
    </source>
</evidence>